<dbReference type="PATRIC" id="fig|1304275.5.peg.3216"/>
<dbReference type="PROSITE" id="PS50977">
    <property type="entry name" value="HTH_TETR_2"/>
    <property type="match status" value="1"/>
</dbReference>
<dbReference type="eggNOG" id="COG1309">
    <property type="taxonomic scope" value="Bacteria"/>
</dbReference>
<reference evidence="6 7" key="1">
    <citation type="submission" date="2013-03" db="EMBL/GenBank/DDBJ databases">
        <title>Salinisphaera hydrothermalis C41B8 Genome Sequencing.</title>
        <authorList>
            <person name="Li C."/>
            <person name="Lai Q."/>
            <person name="Shao Z."/>
        </authorList>
    </citation>
    <scope>NUCLEOTIDE SEQUENCE [LARGE SCALE GENOMIC DNA]</scope>
    <source>
        <strain evidence="6 7">C41B8</strain>
    </source>
</reference>
<dbReference type="Proteomes" id="UP000028302">
    <property type="component" value="Unassembled WGS sequence"/>
</dbReference>
<evidence type="ECO:0000256" key="3">
    <source>
        <dbReference type="ARBA" id="ARBA00023163"/>
    </source>
</evidence>
<sequence>MSSIFAPFRVVARVVRRGFQMHINRLQGQAMSTPPASQPTVERVYDIALSLFARHGYDGMSLSQLASEVGIQKPSLYNHIDSKQALFMALVERVEGALFDALDASLARHAGADVHTRLFELVCDMSRFILVEAQGVFYKRYLLFPPEPLAADVRAVTGRGEARINAALHEIYIQGQREEVWPDLGERGFLDAFYCLMDGLFSERFMYSVDEYDRRVASIWPIFWSGLTAARD</sequence>
<dbReference type="Gene3D" id="1.10.357.10">
    <property type="entry name" value="Tetracycline Repressor, domain 2"/>
    <property type="match status" value="1"/>
</dbReference>
<evidence type="ECO:0000259" key="5">
    <source>
        <dbReference type="PROSITE" id="PS50977"/>
    </source>
</evidence>
<dbReference type="EMBL" id="APNK01000034">
    <property type="protein sequence ID" value="KEZ76270.1"/>
    <property type="molecule type" value="Genomic_DNA"/>
</dbReference>
<organism evidence="6 7">
    <name type="scientific">Salinisphaera hydrothermalis (strain C41B8)</name>
    <dbReference type="NCBI Taxonomy" id="1304275"/>
    <lineage>
        <taxon>Bacteria</taxon>
        <taxon>Pseudomonadati</taxon>
        <taxon>Pseudomonadota</taxon>
        <taxon>Gammaproteobacteria</taxon>
        <taxon>Salinisphaerales</taxon>
        <taxon>Salinisphaeraceae</taxon>
        <taxon>Salinisphaera</taxon>
    </lineage>
</organism>
<protein>
    <submittedName>
        <fullName evidence="6">TetR family transcriptional regulator</fullName>
    </submittedName>
</protein>
<dbReference type="STRING" id="1304275.C41B8_15722"/>
<dbReference type="InterPro" id="IPR001647">
    <property type="entry name" value="HTH_TetR"/>
</dbReference>
<proteinExistence type="predicted"/>
<evidence type="ECO:0000256" key="4">
    <source>
        <dbReference type="PROSITE-ProRule" id="PRU00335"/>
    </source>
</evidence>
<keyword evidence="1" id="KW-0805">Transcription regulation</keyword>
<evidence type="ECO:0000256" key="1">
    <source>
        <dbReference type="ARBA" id="ARBA00023015"/>
    </source>
</evidence>
<evidence type="ECO:0000313" key="7">
    <source>
        <dbReference type="Proteomes" id="UP000028302"/>
    </source>
</evidence>
<keyword evidence="3" id="KW-0804">Transcription</keyword>
<dbReference type="GO" id="GO:0003700">
    <property type="term" value="F:DNA-binding transcription factor activity"/>
    <property type="evidence" value="ECO:0007669"/>
    <property type="project" value="TreeGrafter"/>
</dbReference>
<dbReference type="Pfam" id="PF00440">
    <property type="entry name" value="TetR_N"/>
    <property type="match status" value="1"/>
</dbReference>
<evidence type="ECO:0000256" key="2">
    <source>
        <dbReference type="ARBA" id="ARBA00023125"/>
    </source>
</evidence>
<name>A0A084IHT6_SALHC</name>
<dbReference type="SUPFAM" id="SSF46689">
    <property type="entry name" value="Homeodomain-like"/>
    <property type="match status" value="1"/>
</dbReference>
<accession>A0A084IHT6</accession>
<gene>
    <name evidence="6" type="ORF">C41B8_15722</name>
</gene>
<dbReference type="PANTHER" id="PTHR30055">
    <property type="entry name" value="HTH-TYPE TRANSCRIPTIONAL REGULATOR RUTR"/>
    <property type="match status" value="1"/>
</dbReference>
<keyword evidence="7" id="KW-1185">Reference proteome</keyword>
<comment type="caution">
    <text evidence="6">The sequence shown here is derived from an EMBL/GenBank/DDBJ whole genome shotgun (WGS) entry which is preliminary data.</text>
</comment>
<dbReference type="AlphaFoldDB" id="A0A084IHT6"/>
<feature type="domain" description="HTH tetR-type" evidence="5">
    <location>
        <begin position="38"/>
        <end position="98"/>
    </location>
</feature>
<dbReference type="PANTHER" id="PTHR30055:SF238">
    <property type="entry name" value="MYCOFACTOCIN BIOSYNTHESIS TRANSCRIPTIONAL REGULATOR MFTR-RELATED"/>
    <property type="match status" value="1"/>
</dbReference>
<dbReference type="PRINTS" id="PR00455">
    <property type="entry name" value="HTHTETR"/>
</dbReference>
<dbReference type="GO" id="GO:0000976">
    <property type="term" value="F:transcription cis-regulatory region binding"/>
    <property type="evidence" value="ECO:0007669"/>
    <property type="project" value="TreeGrafter"/>
</dbReference>
<dbReference type="Gene3D" id="1.10.10.60">
    <property type="entry name" value="Homeodomain-like"/>
    <property type="match status" value="1"/>
</dbReference>
<evidence type="ECO:0000313" key="6">
    <source>
        <dbReference type="EMBL" id="KEZ76270.1"/>
    </source>
</evidence>
<dbReference type="OrthoDB" id="5705802at2"/>
<keyword evidence="2 4" id="KW-0238">DNA-binding</keyword>
<feature type="DNA-binding region" description="H-T-H motif" evidence="4">
    <location>
        <begin position="61"/>
        <end position="80"/>
    </location>
</feature>
<dbReference type="InterPro" id="IPR050109">
    <property type="entry name" value="HTH-type_TetR-like_transc_reg"/>
</dbReference>
<dbReference type="InterPro" id="IPR009057">
    <property type="entry name" value="Homeodomain-like_sf"/>
</dbReference>